<name>A0A1D2ME96_ORCCI</name>
<proteinExistence type="inferred from homology"/>
<dbReference type="PANTHER" id="PTHR43115">
    <property type="entry name" value="DEHYDROGENASE/REDUCTASE SDR FAMILY MEMBER 11"/>
    <property type="match status" value="1"/>
</dbReference>
<evidence type="ECO:0000256" key="1">
    <source>
        <dbReference type="ARBA" id="ARBA00006484"/>
    </source>
</evidence>
<dbReference type="PRINTS" id="PR00081">
    <property type="entry name" value="GDHRDH"/>
</dbReference>
<keyword evidence="2" id="KW-0560">Oxidoreductase</keyword>
<evidence type="ECO:0000313" key="4">
    <source>
        <dbReference type="Proteomes" id="UP000094527"/>
    </source>
</evidence>
<comment type="similarity">
    <text evidence="1">Belongs to the short-chain dehydrogenases/reductases (SDR) family.</text>
</comment>
<dbReference type="EMBL" id="LJIJ01001627">
    <property type="protein sequence ID" value="ODM91204.1"/>
    <property type="molecule type" value="Genomic_DNA"/>
</dbReference>
<protein>
    <submittedName>
        <fullName evidence="3">Dehydrogenase/reductase SDR family member 11</fullName>
    </submittedName>
</protein>
<reference evidence="3 4" key="1">
    <citation type="journal article" date="2016" name="Genome Biol. Evol.">
        <title>Gene Family Evolution Reflects Adaptation to Soil Environmental Stressors in the Genome of the Collembolan Orchesella cincta.</title>
        <authorList>
            <person name="Faddeeva-Vakhrusheva A."/>
            <person name="Derks M.F."/>
            <person name="Anvar S.Y."/>
            <person name="Agamennone V."/>
            <person name="Suring W."/>
            <person name="Smit S."/>
            <person name="van Straalen N.M."/>
            <person name="Roelofs D."/>
        </authorList>
    </citation>
    <scope>NUCLEOTIDE SEQUENCE [LARGE SCALE GENOMIC DNA]</scope>
    <source>
        <tissue evidence="3">Mixed pool</tissue>
    </source>
</reference>
<dbReference type="InterPro" id="IPR036291">
    <property type="entry name" value="NAD(P)-bd_dom_sf"/>
</dbReference>
<dbReference type="Gene3D" id="3.40.50.720">
    <property type="entry name" value="NAD(P)-binding Rossmann-like Domain"/>
    <property type="match status" value="1"/>
</dbReference>
<dbReference type="OrthoDB" id="1933717at2759"/>
<dbReference type="InterPro" id="IPR020904">
    <property type="entry name" value="Sc_DH/Rdtase_CS"/>
</dbReference>
<organism evidence="3 4">
    <name type="scientific">Orchesella cincta</name>
    <name type="common">Springtail</name>
    <name type="synonym">Podura cincta</name>
    <dbReference type="NCBI Taxonomy" id="48709"/>
    <lineage>
        <taxon>Eukaryota</taxon>
        <taxon>Metazoa</taxon>
        <taxon>Ecdysozoa</taxon>
        <taxon>Arthropoda</taxon>
        <taxon>Hexapoda</taxon>
        <taxon>Collembola</taxon>
        <taxon>Entomobryomorpha</taxon>
        <taxon>Entomobryoidea</taxon>
        <taxon>Orchesellidae</taxon>
        <taxon>Orchesellinae</taxon>
        <taxon>Orchesella</taxon>
    </lineage>
</organism>
<sequence>MFAELKGDEMTDILSINVVGLVLCSNLAVKSMLERNIVGHVINVSSMLGHNVVGILNFYAATKHAVTAISKGLRMEIAAKGSRIKVTQISSERVETNFHPNLFHDAEAGRKHSKAQILHLNSY</sequence>
<dbReference type="STRING" id="48709.A0A1D2ME96"/>
<evidence type="ECO:0000256" key="2">
    <source>
        <dbReference type="ARBA" id="ARBA00023002"/>
    </source>
</evidence>
<dbReference type="SUPFAM" id="SSF51735">
    <property type="entry name" value="NAD(P)-binding Rossmann-fold domains"/>
    <property type="match status" value="1"/>
</dbReference>
<keyword evidence="4" id="KW-1185">Reference proteome</keyword>
<dbReference type="PANTHER" id="PTHR43115:SF4">
    <property type="entry name" value="DEHYDROGENASE_REDUCTASE SDR FAMILY MEMBER 11"/>
    <property type="match status" value="1"/>
</dbReference>
<dbReference type="AlphaFoldDB" id="A0A1D2ME96"/>
<accession>A0A1D2ME96</accession>
<dbReference type="OMA" id="PARSNML"/>
<dbReference type="Pfam" id="PF00106">
    <property type="entry name" value="adh_short"/>
    <property type="match status" value="1"/>
</dbReference>
<evidence type="ECO:0000313" key="3">
    <source>
        <dbReference type="EMBL" id="ODM91204.1"/>
    </source>
</evidence>
<dbReference type="PRINTS" id="PR00080">
    <property type="entry name" value="SDRFAMILY"/>
</dbReference>
<dbReference type="Proteomes" id="UP000094527">
    <property type="component" value="Unassembled WGS sequence"/>
</dbReference>
<gene>
    <name evidence="3" type="ORF">Ocin01_15479</name>
</gene>
<comment type="caution">
    <text evidence="3">The sequence shown here is derived from an EMBL/GenBank/DDBJ whole genome shotgun (WGS) entry which is preliminary data.</text>
</comment>
<dbReference type="PROSITE" id="PS00061">
    <property type="entry name" value="ADH_SHORT"/>
    <property type="match status" value="1"/>
</dbReference>
<dbReference type="InterPro" id="IPR002347">
    <property type="entry name" value="SDR_fam"/>
</dbReference>
<dbReference type="GO" id="GO:0016491">
    <property type="term" value="F:oxidoreductase activity"/>
    <property type="evidence" value="ECO:0007669"/>
    <property type="project" value="UniProtKB-KW"/>
</dbReference>